<evidence type="ECO:0000313" key="3">
    <source>
        <dbReference type="Proteomes" id="UP000023152"/>
    </source>
</evidence>
<accession>X6P741</accession>
<evidence type="ECO:0000313" key="2">
    <source>
        <dbReference type="EMBL" id="ETO33447.1"/>
    </source>
</evidence>
<dbReference type="PROSITE" id="PS50896">
    <property type="entry name" value="LISH"/>
    <property type="match status" value="1"/>
</dbReference>
<reference evidence="2 3" key="1">
    <citation type="journal article" date="2013" name="Curr. Biol.">
        <title>The Genome of the Foraminiferan Reticulomyxa filosa.</title>
        <authorList>
            <person name="Glockner G."/>
            <person name="Hulsmann N."/>
            <person name="Schleicher M."/>
            <person name="Noegel A.A."/>
            <person name="Eichinger L."/>
            <person name="Gallinger C."/>
            <person name="Pawlowski J."/>
            <person name="Sierra R."/>
            <person name="Euteneuer U."/>
            <person name="Pillet L."/>
            <person name="Moustafa A."/>
            <person name="Platzer M."/>
            <person name="Groth M."/>
            <person name="Szafranski K."/>
            <person name="Schliwa M."/>
        </authorList>
    </citation>
    <scope>NUCLEOTIDE SEQUENCE [LARGE SCALE GENOMIC DNA]</scope>
</reference>
<name>X6P741_RETFI</name>
<dbReference type="AlphaFoldDB" id="X6P741"/>
<protein>
    <recommendedName>
        <fullName evidence="1">PAC1-like LisH-like dimerisation domain-containing protein</fullName>
    </recommendedName>
</protein>
<organism evidence="2 3">
    <name type="scientific">Reticulomyxa filosa</name>
    <dbReference type="NCBI Taxonomy" id="46433"/>
    <lineage>
        <taxon>Eukaryota</taxon>
        <taxon>Sar</taxon>
        <taxon>Rhizaria</taxon>
        <taxon>Retaria</taxon>
        <taxon>Foraminifera</taxon>
        <taxon>Monothalamids</taxon>
        <taxon>Reticulomyxidae</taxon>
        <taxon>Reticulomyxa</taxon>
    </lineage>
</organism>
<keyword evidence="3" id="KW-1185">Reference proteome</keyword>
<dbReference type="EMBL" id="ASPP01003387">
    <property type="protein sequence ID" value="ETO33447.1"/>
    <property type="molecule type" value="Genomic_DNA"/>
</dbReference>
<feature type="domain" description="PAC1-like LisH-like dimerisation" evidence="1">
    <location>
        <begin position="19"/>
        <end position="43"/>
    </location>
</feature>
<sequence>MLFLTENFCLIIKINIHKRNEAVLEYLNDNGYSKSVEAFKEESKSELPTQSTRALEKKWTAIIALTKKVHELQSQLDSKENELKQALPFQYGHALANKVEFGDSLPNEVKFQMTGHRRPINKVIFHPVNFFSSNFRTHKKKNRTKNVCMRKISTLKKMGEKKEYNMDRERK</sequence>
<dbReference type="InterPro" id="IPR037190">
    <property type="entry name" value="LIS1_N"/>
</dbReference>
<comment type="caution">
    <text evidence="2">The sequence shown here is derived from an EMBL/GenBank/DDBJ whole genome shotgun (WGS) entry which is preliminary data.</text>
</comment>
<dbReference type="Gene3D" id="1.20.960.30">
    <property type="match status" value="1"/>
</dbReference>
<dbReference type="Proteomes" id="UP000023152">
    <property type="component" value="Unassembled WGS sequence"/>
</dbReference>
<gene>
    <name evidence="2" type="ORF">RFI_03659</name>
</gene>
<dbReference type="InterPro" id="IPR006594">
    <property type="entry name" value="LisH"/>
</dbReference>
<dbReference type="SUPFAM" id="SSF109925">
    <property type="entry name" value="Lissencephaly-1 protein (Lis-1, PAF-AH alpha) N-terminal domain"/>
    <property type="match status" value="1"/>
</dbReference>
<dbReference type="Pfam" id="PF24951">
    <property type="entry name" value="LisH_PAC1"/>
    <property type="match status" value="1"/>
</dbReference>
<dbReference type="OrthoDB" id="674604at2759"/>
<proteinExistence type="predicted"/>
<dbReference type="InterPro" id="IPR056795">
    <property type="entry name" value="PAC1-like_LisH-like_dom"/>
</dbReference>
<evidence type="ECO:0000259" key="1">
    <source>
        <dbReference type="Pfam" id="PF24951"/>
    </source>
</evidence>